<organism evidence="2">
    <name type="scientific">Medioppia subpectinata</name>
    <dbReference type="NCBI Taxonomy" id="1979941"/>
    <lineage>
        <taxon>Eukaryota</taxon>
        <taxon>Metazoa</taxon>
        <taxon>Ecdysozoa</taxon>
        <taxon>Arthropoda</taxon>
        <taxon>Chelicerata</taxon>
        <taxon>Arachnida</taxon>
        <taxon>Acari</taxon>
        <taxon>Acariformes</taxon>
        <taxon>Sarcoptiformes</taxon>
        <taxon>Oribatida</taxon>
        <taxon>Brachypylina</taxon>
        <taxon>Oppioidea</taxon>
        <taxon>Oppiidae</taxon>
        <taxon>Medioppia</taxon>
    </lineage>
</organism>
<dbReference type="InterPro" id="IPR043504">
    <property type="entry name" value="Peptidase_S1_PA_chymotrypsin"/>
</dbReference>
<evidence type="ECO:0000313" key="3">
    <source>
        <dbReference type="Proteomes" id="UP000759131"/>
    </source>
</evidence>
<dbReference type="EMBL" id="CAJPIZ010043168">
    <property type="protein sequence ID" value="CAG2121950.1"/>
    <property type="molecule type" value="Genomic_DNA"/>
</dbReference>
<dbReference type="InterPro" id="IPR001254">
    <property type="entry name" value="Trypsin_dom"/>
</dbReference>
<accession>A0A7R9QL74</accession>
<dbReference type="GO" id="GO:0004252">
    <property type="term" value="F:serine-type endopeptidase activity"/>
    <property type="evidence" value="ECO:0007669"/>
    <property type="project" value="InterPro"/>
</dbReference>
<evidence type="ECO:0000313" key="2">
    <source>
        <dbReference type="EMBL" id="CAD7648365.1"/>
    </source>
</evidence>
<gene>
    <name evidence="2" type="ORF">OSB1V03_LOCUS21896</name>
</gene>
<dbReference type="AlphaFoldDB" id="A0A7R9QL74"/>
<dbReference type="Pfam" id="PF00089">
    <property type="entry name" value="Trypsin"/>
    <property type="match status" value="1"/>
</dbReference>
<protein>
    <recommendedName>
        <fullName evidence="1">Peptidase S1 domain-containing protein</fullName>
    </recommendedName>
</protein>
<dbReference type="Proteomes" id="UP000759131">
    <property type="component" value="Unassembled WGS sequence"/>
</dbReference>
<name>A0A7R9QL74_9ACAR</name>
<dbReference type="GO" id="GO:0006508">
    <property type="term" value="P:proteolysis"/>
    <property type="evidence" value="ECO:0007669"/>
    <property type="project" value="InterPro"/>
</dbReference>
<dbReference type="EMBL" id="OC897743">
    <property type="protein sequence ID" value="CAD7648365.1"/>
    <property type="molecule type" value="Genomic_DNA"/>
</dbReference>
<dbReference type="SUPFAM" id="SSF50494">
    <property type="entry name" value="Trypsin-like serine proteases"/>
    <property type="match status" value="1"/>
</dbReference>
<feature type="non-terminal residue" evidence="2">
    <location>
        <position position="171"/>
    </location>
</feature>
<dbReference type="Gene3D" id="2.40.10.10">
    <property type="entry name" value="Trypsin-like serine proteases"/>
    <property type="match status" value="1"/>
</dbReference>
<evidence type="ECO:0000259" key="1">
    <source>
        <dbReference type="Pfam" id="PF00089"/>
    </source>
</evidence>
<dbReference type="InterPro" id="IPR009003">
    <property type="entry name" value="Peptidase_S1_PA"/>
</dbReference>
<keyword evidence="3" id="KW-1185">Reference proteome</keyword>
<proteinExistence type="predicted"/>
<sequence>SSNGVILNERWILTCGHCLYCGANCPVTDIRVYPGLTNQNIANHPYYTGGQYFITSEFERNGWQAYDLGLIRLNTAIPLDGTSGSSGINAICLPEEWAKNENEEYAQLVGFGDDNENGTGSGILRAGFTKIVKAYNSSSRGENHALFALRVPFPSGSASCTSSDELKYVFP</sequence>
<feature type="non-terminal residue" evidence="2">
    <location>
        <position position="1"/>
    </location>
</feature>
<dbReference type="OrthoDB" id="10061449at2759"/>
<reference evidence="2" key="1">
    <citation type="submission" date="2020-11" db="EMBL/GenBank/DDBJ databases">
        <authorList>
            <person name="Tran Van P."/>
        </authorList>
    </citation>
    <scope>NUCLEOTIDE SEQUENCE</scope>
</reference>
<feature type="domain" description="Peptidase S1" evidence="1">
    <location>
        <begin position="4"/>
        <end position="137"/>
    </location>
</feature>